<dbReference type="SUPFAM" id="SSF54695">
    <property type="entry name" value="POZ domain"/>
    <property type="match status" value="4"/>
</dbReference>
<feature type="non-terminal residue" evidence="2">
    <location>
        <position position="1"/>
    </location>
</feature>
<dbReference type="PANTHER" id="PTHR47022">
    <property type="entry name" value="BTB AND MATH DOMAIN-CONTAINING PROTEIN 36-RELATED"/>
    <property type="match status" value="1"/>
</dbReference>
<dbReference type="InterPro" id="IPR011333">
    <property type="entry name" value="SKP1/BTB/POZ_sf"/>
</dbReference>
<feature type="domain" description="BTB" evidence="1">
    <location>
        <begin position="34"/>
        <end position="101"/>
    </location>
</feature>
<comment type="caution">
    <text evidence="2">The sequence shown here is derived from an EMBL/GenBank/DDBJ whole genome shotgun (WGS) entry which is preliminary data.</text>
</comment>
<evidence type="ECO:0000259" key="1">
    <source>
        <dbReference type="PROSITE" id="PS50097"/>
    </source>
</evidence>
<dbReference type="PANTHER" id="PTHR47022:SF1">
    <property type="entry name" value="BTB AND MATH DOMAIN-CONTAINING PROTEIN 36-RELATED"/>
    <property type="match status" value="1"/>
</dbReference>
<feature type="domain" description="BTB" evidence="1">
    <location>
        <begin position="298"/>
        <end position="364"/>
    </location>
</feature>
<dbReference type="SMART" id="SM00225">
    <property type="entry name" value="BTB"/>
    <property type="match status" value="4"/>
</dbReference>
<sequence length="598" mass="67899">AMSSASDEYISEREPLKYPTVYVPNRYATPTEFSNAVLIVEGKKLHVSKEFLAIHSPVFTTMFFGASVEKDQEEFEIEEVVYEEFLDLLNVIHPGYSPITDSSDSYLTKLADQFQMEHALRQCHQFLCCSDHVSEDMKVFLVAQQKMQKRMMANAPNPFTAPSKLSNVVLIVEGRKLHVSKQYLSIHSPVFAALFFGDFAEKGKGEIEIKDVAFDEFSDLLQTIYPSFSVITFASASHVLKLADRFQLKEAHEQAELFLLSDDSVDESEKLALAEQYNLSKLKENLTDLPFSVSSDLSNVVLNVKGEKLYVNKEYISIHSPAFARMFDEASKKGKDEVEIKDATYGEFIDLLNVIYPGFTTITGSSLKLLLRLGYKYEVKEVIDQSTIFLGKTYEYSEQKKRRLANKYKMPADFKVMKGDDDADAFASPSQFSNVVLIIEGKKLHVSKEYLAVHSPIFDEMFFGDFDARGKKEFVIEDVLYEEFVDLLRVIYPGFTKITGISVSHILKLSELFQMKDAREQATRFLVKTDAVDANDKLLLADKYDLDDVKESALRSLNCVFDGRKIINTYDVVSDETSNDIGGRLMELLYEGRCECSC</sequence>
<proteinExistence type="predicted"/>
<accession>A0AAN4Z6E8</accession>
<feature type="domain" description="BTB" evidence="1">
    <location>
        <begin position="433"/>
        <end position="500"/>
    </location>
</feature>
<gene>
    <name evidence="2" type="ORF">PMAYCL1PPCAC_05348</name>
</gene>
<reference evidence="3" key="1">
    <citation type="submission" date="2022-10" db="EMBL/GenBank/DDBJ databases">
        <title>Genome assembly of Pristionchus species.</title>
        <authorList>
            <person name="Yoshida K."/>
            <person name="Sommer R.J."/>
        </authorList>
    </citation>
    <scope>NUCLEOTIDE SEQUENCE [LARGE SCALE GENOMIC DNA]</scope>
    <source>
        <strain evidence="3">RS5460</strain>
    </source>
</reference>
<feature type="domain" description="BTB" evidence="1">
    <location>
        <begin position="166"/>
        <end position="225"/>
    </location>
</feature>
<dbReference type="PROSITE" id="PS50097">
    <property type="entry name" value="BTB"/>
    <property type="match status" value="4"/>
</dbReference>
<dbReference type="InterPro" id="IPR000210">
    <property type="entry name" value="BTB/POZ_dom"/>
</dbReference>
<evidence type="ECO:0000313" key="2">
    <source>
        <dbReference type="EMBL" id="GMR35153.1"/>
    </source>
</evidence>
<dbReference type="AlphaFoldDB" id="A0AAN4Z6E8"/>
<dbReference type="Gene3D" id="3.30.710.10">
    <property type="entry name" value="Potassium Channel Kv1.1, Chain A"/>
    <property type="match status" value="4"/>
</dbReference>
<name>A0AAN4Z6E8_9BILA</name>
<organism evidence="2 3">
    <name type="scientific">Pristionchus mayeri</name>
    <dbReference type="NCBI Taxonomy" id="1317129"/>
    <lineage>
        <taxon>Eukaryota</taxon>
        <taxon>Metazoa</taxon>
        <taxon>Ecdysozoa</taxon>
        <taxon>Nematoda</taxon>
        <taxon>Chromadorea</taxon>
        <taxon>Rhabditida</taxon>
        <taxon>Rhabditina</taxon>
        <taxon>Diplogasteromorpha</taxon>
        <taxon>Diplogasteroidea</taxon>
        <taxon>Neodiplogasteridae</taxon>
        <taxon>Pristionchus</taxon>
    </lineage>
</organism>
<evidence type="ECO:0000313" key="3">
    <source>
        <dbReference type="Proteomes" id="UP001328107"/>
    </source>
</evidence>
<dbReference type="Pfam" id="PF00651">
    <property type="entry name" value="BTB"/>
    <property type="match status" value="4"/>
</dbReference>
<dbReference type="CDD" id="cd18186">
    <property type="entry name" value="BTB_POZ_ZBTB_KLHL-like"/>
    <property type="match status" value="4"/>
</dbReference>
<dbReference type="EMBL" id="BTRK01000002">
    <property type="protein sequence ID" value="GMR35153.1"/>
    <property type="molecule type" value="Genomic_DNA"/>
</dbReference>
<dbReference type="Proteomes" id="UP001328107">
    <property type="component" value="Unassembled WGS sequence"/>
</dbReference>
<protein>
    <recommendedName>
        <fullName evidence="1">BTB domain-containing protein</fullName>
    </recommendedName>
</protein>
<keyword evidence="3" id="KW-1185">Reference proteome</keyword>